<keyword evidence="6" id="KW-0472">Membrane</keyword>
<evidence type="ECO:0000256" key="3">
    <source>
        <dbReference type="ARBA" id="ARBA00022741"/>
    </source>
</evidence>
<dbReference type="EMBL" id="JAAGMN010004116">
    <property type="protein sequence ID" value="NEE12466.1"/>
    <property type="molecule type" value="Genomic_DNA"/>
</dbReference>
<comment type="caution">
    <text evidence="7">The sequence shown here is derived from an EMBL/GenBank/DDBJ whole genome shotgun (WGS) entry which is preliminary data.</text>
</comment>
<keyword evidence="2" id="KW-1003">Cell membrane</keyword>
<evidence type="ECO:0000256" key="2">
    <source>
        <dbReference type="ARBA" id="ARBA00022475"/>
    </source>
</evidence>
<dbReference type="PANTHER" id="PTHR43790:SF3">
    <property type="entry name" value="D-ALLOSE IMPORT ATP-BINDING PROTEIN ALSA-RELATED"/>
    <property type="match status" value="1"/>
</dbReference>
<sequence length="93" mass="9959">RLADHIQVLRDGGHVASWRGEDTTPDQAVAAMVGRELGRLTRRAGTAATPTAEPVLKVRGLSGRRHRDVSFDLRPGEILGVAGLPDSGRVELL</sequence>
<organism evidence="7">
    <name type="scientific">Streptomyces sp. SID7499</name>
    <dbReference type="NCBI Taxonomy" id="2706086"/>
    <lineage>
        <taxon>Bacteria</taxon>
        <taxon>Bacillati</taxon>
        <taxon>Actinomycetota</taxon>
        <taxon>Actinomycetes</taxon>
        <taxon>Kitasatosporales</taxon>
        <taxon>Streptomycetaceae</taxon>
        <taxon>Streptomyces</taxon>
    </lineage>
</organism>
<name>A0A6G3X3T7_9ACTN</name>
<dbReference type="AlphaFoldDB" id="A0A6G3X3T7"/>
<feature type="non-terminal residue" evidence="7">
    <location>
        <position position="93"/>
    </location>
</feature>
<keyword evidence="3" id="KW-0547">Nucleotide-binding</keyword>
<evidence type="ECO:0000313" key="7">
    <source>
        <dbReference type="EMBL" id="NEE12466.1"/>
    </source>
</evidence>
<protein>
    <submittedName>
        <fullName evidence="7">Sugar ABC transporter ATP-binding protein</fullName>
    </submittedName>
</protein>
<feature type="non-terminal residue" evidence="7">
    <location>
        <position position="1"/>
    </location>
</feature>
<dbReference type="InterPro" id="IPR050107">
    <property type="entry name" value="ABC_carbohydrate_import_ATPase"/>
</dbReference>
<evidence type="ECO:0000256" key="5">
    <source>
        <dbReference type="ARBA" id="ARBA00022967"/>
    </source>
</evidence>
<gene>
    <name evidence="7" type="ORF">G3M58_39175</name>
</gene>
<evidence type="ECO:0000256" key="4">
    <source>
        <dbReference type="ARBA" id="ARBA00022840"/>
    </source>
</evidence>
<evidence type="ECO:0000256" key="1">
    <source>
        <dbReference type="ARBA" id="ARBA00022448"/>
    </source>
</evidence>
<proteinExistence type="predicted"/>
<keyword evidence="1" id="KW-0813">Transport</keyword>
<reference evidence="7" key="1">
    <citation type="submission" date="2020-01" db="EMBL/GenBank/DDBJ databases">
        <title>Insect and environment-associated Actinomycetes.</title>
        <authorList>
            <person name="Currrie C."/>
            <person name="Chevrette M."/>
            <person name="Carlson C."/>
            <person name="Stubbendieck R."/>
            <person name="Wendt-Pienkowski E."/>
        </authorList>
    </citation>
    <scope>NUCLEOTIDE SEQUENCE</scope>
    <source>
        <strain evidence="7">SID7499</strain>
    </source>
</reference>
<keyword evidence="5" id="KW-1278">Translocase</keyword>
<dbReference type="PANTHER" id="PTHR43790">
    <property type="entry name" value="CARBOHYDRATE TRANSPORT ATP-BINDING PROTEIN MG119-RELATED"/>
    <property type="match status" value="1"/>
</dbReference>
<accession>A0A6G3X3T7</accession>
<keyword evidence="4 7" id="KW-0067">ATP-binding</keyword>
<dbReference type="GO" id="GO:0005524">
    <property type="term" value="F:ATP binding"/>
    <property type="evidence" value="ECO:0007669"/>
    <property type="project" value="UniProtKB-KW"/>
</dbReference>
<evidence type="ECO:0000256" key="6">
    <source>
        <dbReference type="ARBA" id="ARBA00023136"/>
    </source>
</evidence>